<organism evidence="1 2">
    <name type="scientific">Actinomadura harenae</name>
    <dbReference type="NCBI Taxonomy" id="2483351"/>
    <lineage>
        <taxon>Bacteria</taxon>
        <taxon>Bacillati</taxon>
        <taxon>Actinomycetota</taxon>
        <taxon>Actinomycetes</taxon>
        <taxon>Streptosporangiales</taxon>
        <taxon>Thermomonosporaceae</taxon>
        <taxon>Actinomadura</taxon>
    </lineage>
</organism>
<evidence type="ECO:0000313" key="2">
    <source>
        <dbReference type="Proteomes" id="UP000282674"/>
    </source>
</evidence>
<proteinExistence type="predicted"/>
<dbReference type="EMBL" id="RFFG01000005">
    <property type="protein sequence ID" value="RMI47059.1"/>
    <property type="molecule type" value="Genomic_DNA"/>
</dbReference>
<keyword evidence="2" id="KW-1185">Reference proteome</keyword>
<dbReference type="InterPro" id="IPR015943">
    <property type="entry name" value="WD40/YVTN_repeat-like_dom_sf"/>
</dbReference>
<gene>
    <name evidence="1" type="ORF">EBO15_03945</name>
</gene>
<reference evidence="1 2" key="1">
    <citation type="submission" date="2018-10" db="EMBL/GenBank/DDBJ databases">
        <title>Isolation from soil.</title>
        <authorList>
            <person name="Hu J."/>
        </authorList>
    </citation>
    <scope>NUCLEOTIDE SEQUENCE [LARGE SCALE GENOMIC DNA]</scope>
    <source>
        <strain evidence="1 2">NEAU-Ht49</strain>
    </source>
</reference>
<evidence type="ECO:0000313" key="1">
    <source>
        <dbReference type="EMBL" id="RMI47059.1"/>
    </source>
</evidence>
<dbReference type="Gene3D" id="2.120.10.80">
    <property type="entry name" value="Kelch-type beta propeller"/>
    <property type="match status" value="1"/>
</dbReference>
<dbReference type="Proteomes" id="UP000282674">
    <property type="component" value="Unassembled WGS sequence"/>
</dbReference>
<accession>A0A3M2MC09</accession>
<dbReference type="AlphaFoldDB" id="A0A3M2MC09"/>
<protein>
    <recommendedName>
        <fullName evidence="3">WD40 repeat domain-containing protein</fullName>
    </recommendedName>
</protein>
<dbReference type="InterPro" id="IPR011047">
    <property type="entry name" value="Quinoprotein_ADH-like_sf"/>
</dbReference>
<evidence type="ECO:0008006" key="3">
    <source>
        <dbReference type="Google" id="ProtNLM"/>
    </source>
</evidence>
<comment type="caution">
    <text evidence="1">The sequence shown here is derived from an EMBL/GenBank/DDBJ whole genome shotgun (WGS) entry which is preliminary data.</text>
</comment>
<dbReference type="InterPro" id="IPR015915">
    <property type="entry name" value="Kelch-typ_b-propeller"/>
</dbReference>
<dbReference type="SUPFAM" id="SSF50998">
    <property type="entry name" value="Quinoprotein alcohol dehydrogenase-like"/>
    <property type="match status" value="1"/>
</dbReference>
<dbReference type="Gene3D" id="2.130.10.10">
    <property type="entry name" value="YVTN repeat-like/Quinoprotein amine dehydrogenase"/>
    <property type="match status" value="1"/>
</dbReference>
<name>A0A3M2MC09_9ACTN</name>
<sequence>MIARGWVAYDPGMPPLPTVTVGRIPFDGAIRDFDVVERDGRPFLVGTHDRSLRAFSWDLARDTWTEHALGDPWFGEDGYTELAALAATVVDGRIVVGGGGDRQGFAQWDLESGAVRMYAEDGGVASATAAVVGGRTWFVVGVSSGPPVQLWDPAVAEPGEADPADAPSPYDHLIEVNALEAFSRASSAVAAGTLKDRPVLVGPGGDARVFVWDIENDALLLEIDDIDVELRDFALVDAGVPRVVASGGRTLLVGGLATGEWEDPIEVPCAAVTCLDATVLDGGAVAVTGSEDGTVCAWDLEARRLLAEPTCGEHPITALRITELDGRQVVITSDRNGTVQVLNLPRYL</sequence>